<gene>
    <name evidence="5" type="ordered locus">Tint_1939</name>
</gene>
<dbReference type="BioCyc" id="TINT75379:TINT_RS09710-MONOMER"/>
<keyword evidence="1" id="KW-0805">Transcription regulation</keyword>
<keyword evidence="2" id="KW-0238">DNA-binding</keyword>
<dbReference type="InterPro" id="IPR036390">
    <property type="entry name" value="WH_DNA-bd_sf"/>
</dbReference>
<dbReference type="PROSITE" id="PS51118">
    <property type="entry name" value="HTH_HXLR"/>
    <property type="match status" value="1"/>
</dbReference>
<dbReference type="SUPFAM" id="SSF46785">
    <property type="entry name" value="Winged helix' DNA-binding domain"/>
    <property type="match status" value="1"/>
</dbReference>
<dbReference type="EMBL" id="CP002021">
    <property type="protein sequence ID" value="ADG31302.1"/>
    <property type="molecule type" value="Genomic_DNA"/>
</dbReference>
<dbReference type="PANTHER" id="PTHR33204">
    <property type="entry name" value="TRANSCRIPTIONAL REGULATOR, MARR FAMILY"/>
    <property type="match status" value="1"/>
</dbReference>
<accession>D5X2G9</accession>
<evidence type="ECO:0000256" key="2">
    <source>
        <dbReference type="ARBA" id="ARBA00023125"/>
    </source>
</evidence>
<keyword evidence="3" id="KW-0804">Transcription</keyword>
<dbReference type="KEGG" id="tin:Tint_1939"/>
<protein>
    <submittedName>
        <fullName evidence="5">Transcriptional regulator, HxlR family</fullName>
    </submittedName>
</protein>
<evidence type="ECO:0000313" key="5">
    <source>
        <dbReference type="EMBL" id="ADG31302.1"/>
    </source>
</evidence>
<dbReference type="GO" id="GO:0003677">
    <property type="term" value="F:DNA binding"/>
    <property type="evidence" value="ECO:0007669"/>
    <property type="project" value="UniProtKB-KW"/>
</dbReference>
<dbReference type="InterPro" id="IPR002577">
    <property type="entry name" value="HTH_HxlR"/>
</dbReference>
<dbReference type="PANTHER" id="PTHR33204:SF37">
    <property type="entry name" value="HTH-TYPE TRANSCRIPTIONAL REGULATOR YODB"/>
    <property type="match status" value="1"/>
</dbReference>
<evidence type="ECO:0000259" key="4">
    <source>
        <dbReference type="PROSITE" id="PS51118"/>
    </source>
</evidence>
<dbReference type="Pfam" id="PF01638">
    <property type="entry name" value="HxlR"/>
    <property type="match status" value="1"/>
</dbReference>
<proteinExistence type="predicted"/>
<sequence length="130" mass="14796">MNRSDRKKNAPEGYRSFCPIASALDIMGDKWTLLVIRDLFLGKHRYGEFQASPEAIPTNILAERLKRLEAGGLVVKEYYQSNPPRAEYFLTRSGADLGPVLRALREWGNQYIDGTNVPEEFKKLPAPEVR</sequence>
<dbReference type="eggNOG" id="COG1733">
    <property type="taxonomic scope" value="Bacteria"/>
</dbReference>
<feature type="domain" description="HTH hxlR-type" evidence="4">
    <location>
        <begin position="18"/>
        <end position="116"/>
    </location>
</feature>
<reference evidence="5" key="1">
    <citation type="submission" date="2010-04" db="EMBL/GenBank/DDBJ databases">
        <title>Complete sequence of Thiomonas intermedia K12.</title>
        <authorList>
            <consortium name="US DOE Joint Genome Institute"/>
            <person name="Lucas S."/>
            <person name="Copeland A."/>
            <person name="Lapidus A."/>
            <person name="Cheng J.-F."/>
            <person name="Bruce D."/>
            <person name="Goodwin L."/>
            <person name="Pitluck S."/>
            <person name="Davenport K."/>
            <person name="Detter J.C."/>
            <person name="Han C."/>
            <person name="Tapia R."/>
            <person name="Land M."/>
            <person name="Hauser L."/>
            <person name="Kyrpides N."/>
            <person name="Ovchinnikova G."/>
            <person name="Kerfeld C.A."/>
            <person name="Cannon G.C."/>
            <person name="Heinhorst S."/>
            <person name="Woyke T."/>
        </authorList>
    </citation>
    <scope>NUCLEOTIDE SEQUENCE [LARGE SCALE GENOMIC DNA]</scope>
    <source>
        <strain evidence="5">K12</strain>
    </source>
</reference>
<dbReference type="AlphaFoldDB" id="D5X2G9"/>
<evidence type="ECO:0000256" key="3">
    <source>
        <dbReference type="ARBA" id="ARBA00023163"/>
    </source>
</evidence>
<evidence type="ECO:0000256" key="1">
    <source>
        <dbReference type="ARBA" id="ARBA00023015"/>
    </source>
</evidence>
<organism evidence="5">
    <name type="scientific">Thiomonas intermedia (strain K12)</name>
    <name type="common">Thiobacillus intermedius</name>
    <dbReference type="NCBI Taxonomy" id="75379"/>
    <lineage>
        <taxon>Bacteria</taxon>
        <taxon>Pseudomonadati</taxon>
        <taxon>Pseudomonadota</taxon>
        <taxon>Betaproteobacteria</taxon>
        <taxon>Burkholderiales</taxon>
        <taxon>Thiomonas</taxon>
    </lineage>
</organism>
<name>D5X2G9_THIK1</name>
<dbReference type="HOGENOM" id="CLU_111585_5_2_4"/>
<dbReference type="STRING" id="75379.Tint_1939"/>
<dbReference type="InterPro" id="IPR036388">
    <property type="entry name" value="WH-like_DNA-bd_sf"/>
</dbReference>
<dbReference type="Gene3D" id="1.10.10.10">
    <property type="entry name" value="Winged helix-like DNA-binding domain superfamily/Winged helix DNA-binding domain"/>
    <property type="match status" value="1"/>
</dbReference>